<organism evidence="2 3">
    <name type="scientific">Lactuca sativa</name>
    <name type="common">Garden lettuce</name>
    <dbReference type="NCBI Taxonomy" id="4236"/>
    <lineage>
        <taxon>Eukaryota</taxon>
        <taxon>Viridiplantae</taxon>
        <taxon>Streptophyta</taxon>
        <taxon>Embryophyta</taxon>
        <taxon>Tracheophyta</taxon>
        <taxon>Spermatophyta</taxon>
        <taxon>Magnoliopsida</taxon>
        <taxon>eudicotyledons</taxon>
        <taxon>Gunneridae</taxon>
        <taxon>Pentapetalae</taxon>
        <taxon>asterids</taxon>
        <taxon>campanulids</taxon>
        <taxon>Asterales</taxon>
        <taxon>Asteraceae</taxon>
        <taxon>Cichorioideae</taxon>
        <taxon>Cichorieae</taxon>
        <taxon>Lactucinae</taxon>
        <taxon>Lactuca</taxon>
    </lineage>
</organism>
<keyword evidence="1" id="KW-0472">Membrane</keyword>
<evidence type="ECO:0000313" key="2">
    <source>
        <dbReference type="EMBL" id="KAJ0191265.1"/>
    </source>
</evidence>
<evidence type="ECO:0000256" key="1">
    <source>
        <dbReference type="SAM" id="Phobius"/>
    </source>
</evidence>
<dbReference type="Proteomes" id="UP000235145">
    <property type="component" value="Unassembled WGS sequence"/>
</dbReference>
<protein>
    <submittedName>
        <fullName evidence="2">Uncharacterized protein</fullName>
    </submittedName>
</protein>
<comment type="caution">
    <text evidence="2">The sequence shown here is derived from an EMBL/GenBank/DDBJ whole genome shotgun (WGS) entry which is preliminary data.</text>
</comment>
<keyword evidence="1" id="KW-0812">Transmembrane</keyword>
<accession>A0A9R1UQT4</accession>
<gene>
    <name evidence="2" type="ORF">LSAT_V11C800401320</name>
</gene>
<dbReference type="AlphaFoldDB" id="A0A9R1UQT4"/>
<name>A0A9R1UQT4_LACSA</name>
<feature type="transmembrane region" description="Helical" evidence="1">
    <location>
        <begin position="20"/>
        <end position="43"/>
    </location>
</feature>
<dbReference type="EMBL" id="NBSK02000008">
    <property type="protein sequence ID" value="KAJ0191265.1"/>
    <property type="molecule type" value="Genomic_DNA"/>
</dbReference>
<proteinExistence type="predicted"/>
<reference evidence="2 3" key="1">
    <citation type="journal article" date="2017" name="Nat. Commun.">
        <title>Genome assembly with in vitro proximity ligation data and whole-genome triplication in lettuce.</title>
        <authorList>
            <person name="Reyes-Chin-Wo S."/>
            <person name="Wang Z."/>
            <person name="Yang X."/>
            <person name="Kozik A."/>
            <person name="Arikit S."/>
            <person name="Song C."/>
            <person name="Xia L."/>
            <person name="Froenicke L."/>
            <person name="Lavelle D.O."/>
            <person name="Truco M.J."/>
            <person name="Xia R."/>
            <person name="Zhu S."/>
            <person name="Xu C."/>
            <person name="Xu H."/>
            <person name="Xu X."/>
            <person name="Cox K."/>
            <person name="Korf I."/>
            <person name="Meyers B.C."/>
            <person name="Michelmore R.W."/>
        </authorList>
    </citation>
    <scope>NUCLEOTIDE SEQUENCE [LARGE SCALE GENOMIC DNA]</scope>
    <source>
        <strain evidence="3">cv. Salinas</strain>
        <tissue evidence="2">Seedlings</tissue>
    </source>
</reference>
<evidence type="ECO:0000313" key="3">
    <source>
        <dbReference type="Proteomes" id="UP000235145"/>
    </source>
</evidence>
<keyword evidence="1" id="KW-1133">Transmembrane helix</keyword>
<sequence>MLHTGSSISLDKISFLRLNITFFIEVYIILLLLGFILIVLCNLTRKVHTNMLLNNLCEVLNAKLQGDRDKPITYCLEFVREEIGRYHGLLTPTATTLFGDT</sequence>
<keyword evidence="3" id="KW-1185">Reference proteome</keyword>